<dbReference type="Pfam" id="PF07195">
    <property type="entry name" value="FliD_C"/>
    <property type="match status" value="1"/>
</dbReference>
<organism evidence="8 9">
    <name type="scientific">Ectopseudomonas mendocina</name>
    <name type="common">Pseudomonas mendocina</name>
    <dbReference type="NCBI Taxonomy" id="300"/>
    <lineage>
        <taxon>Bacteria</taxon>
        <taxon>Pseudomonadati</taxon>
        <taxon>Pseudomonadota</taxon>
        <taxon>Gammaproteobacteria</taxon>
        <taxon>Pseudomonadales</taxon>
        <taxon>Pseudomonadaceae</taxon>
        <taxon>Ectopseudomonas</taxon>
    </lineage>
</organism>
<keyword evidence="8" id="KW-0969">Cilium</keyword>
<sequence>MAGISGLGSGIDIQEMVSKLVAVERAPKQNQITKQQTAAESKISALGTLYSAVNELGTALQNLNKASAFQKQSVSSSNSSVLTVTSDGNIPPSKFSLQVQQLASSSKVVLPSVTGGSSASFNTGSLSISAGDSSIEVNITEQNNSLLGIRDAINAAGDSKGISASIVTDSSGSRLVLSSSKTGEGNDLKVSVTEDGAASGSNSLKALGFTGGSSTTQLPQVEGGAAATFKQGTLTIASGAVSLGIDVDAEDSLDAIMQKINAAGASQGISASIETVKDGSRLVIHSSNGEDLTVTASSDDSSAGSNNLSALASVSGSNSKTIDTAKSALFTVDGLAVKKDSNTISDVIDGVTIKLTGVQSADDIAANKTVDITVSQDRSAVRTNLQQFVDAYNKLISTTNSLTVVVPAAQEGENPVTGALVGDSSVRNLLASLRKEMVSLNTSGTGVSSLAELGVTTQKDGTLSLDSSKLDAFLVNNFDQAGEFLTGTNGLMGRLESVTKPYLGTDGVIKQRDSALWSTKADLKKQQEVLDLRIEKFETRLLAQYQAMDSLVAQLSRTSENLTNSLASLPGVVKQDK</sequence>
<dbReference type="Pfam" id="PF07196">
    <property type="entry name" value="Flagellin_IN"/>
    <property type="match status" value="2"/>
</dbReference>
<comment type="subcellular location">
    <subcellularLocation>
        <location evidence="5">Secreted</location>
    </subcellularLocation>
    <subcellularLocation>
        <location evidence="5">Bacterial flagellum</location>
    </subcellularLocation>
</comment>
<feature type="domain" description="Flagellar hook-associated protein 2 C-terminal" evidence="7">
    <location>
        <begin position="325"/>
        <end position="555"/>
    </location>
</feature>
<proteinExistence type="inferred from homology"/>
<dbReference type="InterPro" id="IPR003481">
    <property type="entry name" value="FliD_N"/>
</dbReference>
<gene>
    <name evidence="8" type="primary">fliD</name>
    <name evidence="8" type="ORF">WG219_07550</name>
</gene>
<keyword evidence="9" id="KW-1185">Reference proteome</keyword>
<evidence type="ECO:0000313" key="9">
    <source>
        <dbReference type="Proteomes" id="UP001476583"/>
    </source>
</evidence>
<evidence type="ECO:0000259" key="7">
    <source>
        <dbReference type="Pfam" id="PF07195"/>
    </source>
</evidence>
<protein>
    <recommendedName>
        <fullName evidence="5">Flagellar hook-associated protein 2</fullName>
        <shortName evidence="5">HAP2</shortName>
    </recommendedName>
    <alternativeName>
        <fullName evidence="5">Flagellar cap protein</fullName>
    </alternativeName>
</protein>
<dbReference type="Proteomes" id="UP001476583">
    <property type="component" value="Chromosome"/>
</dbReference>
<keyword evidence="8" id="KW-0966">Cell projection</keyword>
<evidence type="ECO:0000259" key="6">
    <source>
        <dbReference type="Pfam" id="PF02465"/>
    </source>
</evidence>
<evidence type="ECO:0000313" key="8">
    <source>
        <dbReference type="EMBL" id="WXL27298.1"/>
    </source>
</evidence>
<dbReference type="PANTHER" id="PTHR30288:SF0">
    <property type="entry name" value="FLAGELLAR HOOK-ASSOCIATED PROTEIN 2"/>
    <property type="match status" value="1"/>
</dbReference>
<evidence type="ECO:0000256" key="1">
    <source>
        <dbReference type="ARBA" id="ARBA00009764"/>
    </source>
</evidence>
<reference evidence="8 9" key="1">
    <citation type="submission" date="2024-03" db="EMBL/GenBank/DDBJ databases">
        <title>Complete genome of BD2.</title>
        <authorList>
            <person name="Cao G."/>
        </authorList>
    </citation>
    <scope>NUCLEOTIDE SEQUENCE [LARGE SCALE GENOMIC DNA]</scope>
    <source>
        <strain evidence="8 9">BD2</strain>
    </source>
</reference>
<comment type="subunit">
    <text evidence="2 5">Homopentamer.</text>
</comment>
<accession>A0ABZ2RJY0</accession>
<evidence type="ECO:0000256" key="2">
    <source>
        <dbReference type="ARBA" id="ARBA00011255"/>
    </source>
</evidence>
<dbReference type="EMBL" id="CP148074">
    <property type="protein sequence ID" value="WXL27298.1"/>
    <property type="molecule type" value="Genomic_DNA"/>
</dbReference>
<keyword evidence="5" id="KW-0964">Secreted</keyword>
<dbReference type="Pfam" id="PF02465">
    <property type="entry name" value="FliD_N"/>
    <property type="match status" value="1"/>
</dbReference>
<dbReference type="PANTHER" id="PTHR30288">
    <property type="entry name" value="FLAGELLAR CAP/ASSEMBLY PROTEIN FLID"/>
    <property type="match status" value="1"/>
</dbReference>
<feature type="domain" description="Flagellar hook-associated protein 2 N-terminal" evidence="6">
    <location>
        <begin position="9"/>
        <end position="105"/>
    </location>
</feature>
<keyword evidence="8" id="KW-0282">Flagellum</keyword>
<dbReference type="InterPro" id="IPR040026">
    <property type="entry name" value="FliD"/>
</dbReference>
<name>A0ABZ2RJY0_ECTME</name>
<keyword evidence="4 5" id="KW-0975">Bacterial flagellum</keyword>
<keyword evidence="3" id="KW-0175">Coiled coil</keyword>
<evidence type="ECO:0000256" key="5">
    <source>
        <dbReference type="RuleBase" id="RU362066"/>
    </source>
</evidence>
<comment type="function">
    <text evidence="5">Required for morphogenesis and for the elongation of the flagellar filament by facilitating polymerization of the flagellin monomers at the tip of growing filament. Forms a capping structure, which prevents flagellin subunits (transported through the central channel of the flagellum) from leaking out without polymerization at the distal end.</text>
</comment>
<dbReference type="InterPro" id="IPR010809">
    <property type="entry name" value="FliD_C"/>
</dbReference>
<dbReference type="InterPro" id="IPR010810">
    <property type="entry name" value="Flagellin_hook_IN_motif"/>
</dbReference>
<evidence type="ECO:0000256" key="3">
    <source>
        <dbReference type="ARBA" id="ARBA00023054"/>
    </source>
</evidence>
<evidence type="ECO:0000256" key="4">
    <source>
        <dbReference type="ARBA" id="ARBA00023143"/>
    </source>
</evidence>
<comment type="similarity">
    <text evidence="1 5">Belongs to the FliD family.</text>
</comment>